<evidence type="ECO:0000256" key="13">
    <source>
        <dbReference type="ARBA" id="ARBA00022884"/>
    </source>
</evidence>
<dbReference type="Pfam" id="PF04857">
    <property type="entry name" value="CAF1"/>
    <property type="match status" value="1"/>
</dbReference>
<keyword evidence="10" id="KW-0479">Metal-binding</keyword>
<comment type="subcellular location">
    <subcellularLocation>
        <location evidence="4">Cytoplasm</location>
    </subcellularLocation>
    <subcellularLocation>
        <location evidence="3">Nucleus</location>
    </subcellularLocation>
</comment>
<comment type="similarity">
    <text evidence="5">Belongs to the CAF1 family.</text>
</comment>
<dbReference type="InterPro" id="IPR006941">
    <property type="entry name" value="RNase_CAF1"/>
</dbReference>
<proteinExistence type="inferred from homology"/>
<sequence>MPTTIVRKVYNHNLVSEFNLISQSLPYFQFASLDTVFPGTVYFPDGVPAHLRSTLSPTPAEFYKVMKKNIDSLKLIQVGLTLSDSNGNLPTFGTGSQYVWEFNFRDFDYESDLQNSESISLLRRQGIDFVKNKQIGIDSRQFALLFRDSGLGPRSSFGGVVWVTFHGPYDFGFLIKILTGTLHEDVDVFLTVVKRIFGPFVFDVKNMIRVFGLHGGLDKVAKSLGLGRLAGKSRQAGSDSLIAMQVYLALRKRSSSDVNMQMAIGKLSHMVYGITQC</sequence>
<keyword evidence="9" id="KW-0540">Nuclease</keyword>
<dbReference type="EC" id="3.1.13.4" evidence="7"/>
<evidence type="ECO:0000256" key="9">
    <source>
        <dbReference type="ARBA" id="ARBA00022722"/>
    </source>
</evidence>
<keyword evidence="19" id="KW-1185">Reference proteome</keyword>
<evidence type="ECO:0000256" key="6">
    <source>
        <dbReference type="ARBA" id="ARBA00011757"/>
    </source>
</evidence>
<dbReference type="PANTHER" id="PTHR10797">
    <property type="entry name" value="CCR4-NOT TRANSCRIPTION COMPLEX SUBUNIT"/>
    <property type="match status" value="1"/>
</dbReference>
<keyword evidence="12" id="KW-0269">Exonuclease</keyword>
<accession>A0ABD3CNS4</accession>
<evidence type="ECO:0000256" key="4">
    <source>
        <dbReference type="ARBA" id="ARBA00004496"/>
    </source>
</evidence>
<dbReference type="InterPro" id="IPR012337">
    <property type="entry name" value="RNaseH-like_sf"/>
</dbReference>
<dbReference type="AlphaFoldDB" id="A0ABD3CNS4"/>
<evidence type="ECO:0000256" key="1">
    <source>
        <dbReference type="ARBA" id="ARBA00001663"/>
    </source>
</evidence>
<gene>
    <name evidence="18" type="ORF">CASFOL_024183</name>
</gene>
<evidence type="ECO:0000256" key="5">
    <source>
        <dbReference type="ARBA" id="ARBA00008372"/>
    </source>
</evidence>
<keyword evidence="16" id="KW-0539">Nucleus</keyword>
<evidence type="ECO:0000256" key="14">
    <source>
        <dbReference type="ARBA" id="ARBA00023015"/>
    </source>
</evidence>
<keyword evidence="11" id="KW-0378">Hydrolase</keyword>
<comment type="cofactor">
    <cofactor evidence="2">
        <name>a divalent metal cation</name>
        <dbReference type="ChEBI" id="CHEBI:60240"/>
    </cofactor>
</comment>
<dbReference type="EMBL" id="JAVIJP010000032">
    <property type="protein sequence ID" value="KAL3631199.1"/>
    <property type="molecule type" value="Genomic_DNA"/>
</dbReference>
<evidence type="ECO:0000256" key="15">
    <source>
        <dbReference type="ARBA" id="ARBA00023163"/>
    </source>
</evidence>
<evidence type="ECO:0000313" key="18">
    <source>
        <dbReference type="EMBL" id="KAL3631199.1"/>
    </source>
</evidence>
<dbReference type="GO" id="GO:0004535">
    <property type="term" value="F:poly(A)-specific ribonuclease activity"/>
    <property type="evidence" value="ECO:0007669"/>
    <property type="project" value="UniProtKB-EC"/>
</dbReference>
<keyword evidence="14" id="KW-0805">Transcription regulation</keyword>
<protein>
    <recommendedName>
        <fullName evidence="7">poly(A)-specific ribonuclease</fullName>
        <ecNumber evidence="7">3.1.13.4</ecNumber>
    </recommendedName>
</protein>
<keyword evidence="13" id="KW-0694">RNA-binding</keyword>
<dbReference type="SUPFAM" id="SSF53098">
    <property type="entry name" value="Ribonuclease H-like"/>
    <property type="match status" value="1"/>
</dbReference>
<dbReference type="Proteomes" id="UP001632038">
    <property type="component" value="Unassembled WGS sequence"/>
</dbReference>
<evidence type="ECO:0000256" key="2">
    <source>
        <dbReference type="ARBA" id="ARBA00001968"/>
    </source>
</evidence>
<evidence type="ECO:0000256" key="3">
    <source>
        <dbReference type="ARBA" id="ARBA00004123"/>
    </source>
</evidence>
<evidence type="ECO:0000256" key="17">
    <source>
        <dbReference type="ARBA" id="ARBA00025148"/>
    </source>
</evidence>
<comment type="function">
    <text evidence="17">Ubiquitous transcription factor required for a diverse set of processes. It is a component of the CCR4 complex involved in the control of gene expression.</text>
</comment>
<name>A0ABD3CNS4_9LAMI</name>
<dbReference type="GO" id="GO:0046872">
    <property type="term" value="F:metal ion binding"/>
    <property type="evidence" value="ECO:0007669"/>
    <property type="project" value="UniProtKB-KW"/>
</dbReference>
<evidence type="ECO:0000313" key="19">
    <source>
        <dbReference type="Proteomes" id="UP001632038"/>
    </source>
</evidence>
<evidence type="ECO:0000256" key="8">
    <source>
        <dbReference type="ARBA" id="ARBA00022490"/>
    </source>
</evidence>
<evidence type="ECO:0000256" key="12">
    <source>
        <dbReference type="ARBA" id="ARBA00022839"/>
    </source>
</evidence>
<comment type="catalytic activity">
    <reaction evidence="1">
        <text>Exonucleolytic cleavage of poly(A) to 5'-AMP.</text>
        <dbReference type="EC" id="3.1.13.4"/>
    </reaction>
</comment>
<dbReference type="InterPro" id="IPR039637">
    <property type="entry name" value="CNOT7/CNOT8/Pop2"/>
</dbReference>
<dbReference type="GO" id="GO:0005634">
    <property type="term" value="C:nucleus"/>
    <property type="evidence" value="ECO:0007669"/>
    <property type="project" value="UniProtKB-SubCell"/>
</dbReference>
<keyword evidence="8" id="KW-0963">Cytoplasm</keyword>
<keyword evidence="15" id="KW-0804">Transcription</keyword>
<dbReference type="GO" id="GO:0005737">
    <property type="term" value="C:cytoplasm"/>
    <property type="evidence" value="ECO:0007669"/>
    <property type="project" value="UniProtKB-SubCell"/>
</dbReference>
<evidence type="ECO:0000256" key="10">
    <source>
        <dbReference type="ARBA" id="ARBA00022723"/>
    </source>
</evidence>
<organism evidence="18 19">
    <name type="scientific">Castilleja foliolosa</name>
    <dbReference type="NCBI Taxonomy" id="1961234"/>
    <lineage>
        <taxon>Eukaryota</taxon>
        <taxon>Viridiplantae</taxon>
        <taxon>Streptophyta</taxon>
        <taxon>Embryophyta</taxon>
        <taxon>Tracheophyta</taxon>
        <taxon>Spermatophyta</taxon>
        <taxon>Magnoliopsida</taxon>
        <taxon>eudicotyledons</taxon>
        <taxon>Gunneridae</taxon>
        <taxon>Pentapetalae</taxon>
        <taxon>asterids</taxon>
        <taxon>lamiids</taxon>
        <taxon>Lamiales</taxon>
        <taxon>Orobanchaceae</taxon>
        <taxon>Pedicularideae</taxon>
        <taxon>Castillejinae</taxon>
        <taxon>Castilleja</taxon>
    </lineage>
</organism>
<reference evidence="19" key="1">
    <citation type="journal article" date="2024" name="IScience">
        <title>Strigolactones Initiate the Formation of Haustorium-like Structures in Castilleja.</title>
        <authorList>
            <person name="Buerger M."/>
            <person name="Peterson D."/>
            <person name="Chory J."/>
        </authorList>
    </citation>
    <scope>NUCLEOTIDE SEQUENCE [LARGE SCALE GENOMIC DNA]</scope>
</reference>
<dbReference type="Gene3D" id="3.30.420.10">
    <property type="entry name" value="Ribonuclease H-like superfamily/Ribonuclease H"/>
    <property type="match status" value="1"/>
</dbReference>
<dbReference type="GO" id="GO:0003723">
    <property type="term" value="F:RNA binding"/>
    <property type="evidence" value="ECO:0007669"/>
    <property type="project" value="UniProtKB-KW"/>
</dbReference>
<evidence type="ECO:0000256" key="16">
    <source>
        <dbReference type="ARBA" id="ARBA00023242"/>
    </source>
</evidence>
<dbReference type="InterPro" id="IPR036397">
    <property type="entry name" value="RNaseH_sf"/>
</dbReference>
<comment type="subunit">
    <text evidence="6">Component of the CCR4-NOT complex, at least composed of CRR4 and CAF1 proteins.</text>
</comment>
<evidence type="ECO:0000256" key="7">
    <source>
        <dbReference type="ARBA" id="ARBA00012161"/>
    </source>
</evidence>
<evidence type="ECO:0000256" key="11">
    <source>
        <dbReference type="ARBA" id="ARBA00022801"/>
    </source>
</evidence>
<comment type="caution">
    <text evidence="18">The sequence shown here is derived from an EMBL/GenBank/DDBJ whole genome shotgun (WGS) entry which is preliminary data.</text>
</comment>